<dbReference type="Gene3D" id="1.10.10.440">
    <property type="entry name" value="FF domain"/>
    <property type="match status" value="2"/>
</dbReference>
<dbReference type="EMBL" id="MLFT02000005">
    <property type="protein sequence ID" value="PHT49230.1"/>
    <property type="molecule type" value="Genomic_DNA"/>
</dbReference>
<dbReference type="GO" id="GO:0045292">
    <property type="term" value="P:mRNA cis splicing, via spliceosome"/>
    <property type="evidence" value="ECO:0007669"/>
    <property type="project" value="InterPro"/>
</dbReference>
<evidence type="ECO:0000313" key="5">
    <source>
        <dbReference type="Proteomes" id="UP000224567"/>
    </source>
</evidence>
<dbReference type="STRING" id="33114.A0A2G2WVM3"/>
<dbReference type="AlphaFoldDB" id="A0A2G2WVM3"/>
<dbReference type="InterPro" id="IPR002713">
    <property type="entry name" value="FF_domain"/>
</dbReference>
<dbReference type="Pfam" id="PF01846">
    <property type="entry name" value="FF"/>
    <property type="match status" value="1"/>
</dbReference>
<gene>
    <name evidence="4" type="ORF">CQW23_13438</name>
</gene>
<keyword evidence="1" id="KW-0175">Coiled coil</keyword>
<reference evidence="4 5" key="1">
    <citation type="journal article" date="2017" name="Genome Biol.">
        <title>New reference genome sequences of hot pepper reveal the massive evolution of plant disease-resistance genes by retroduplication.</title>
        <authorList>
            <person name="Kim S."/>
            <person name="Park J."/>
            <person name="Yeom S.I."/>
            <person name="Kim Y.M."/>
            <person name="Seo E."/>
            <person name="Kim K.T."/>
            <person name="Kim M.S."/>
            <person name="Lee J.M."/>
            <person name="Cheong K."/>
            <person name="Shin H.S."/>
            <person name="Kim S.B."/>
            <person name="Han K."/>
            <person name="Lee J."/>
            <person name="Park M."/>
            <person name="Lee H.A."/>
            <person name="Lee H.Y."/>
            <person name="Lee Y."/>
            <person name="Oh S."/>
            <person name="Lee J.H."/>
            <person name="Choi E."/>
            <person name="Choi E."/>
            <person name="Lee S.E."/>
            <person name="Jeon J."/>
            <person name="Kim H."/>
            <person name="Choi G."/>
            <person name="Song H."/>
            <person name="Lee J."/>
            <person name="Lee S.C."/>
            <person name="Kwon J.K."/>
            <person name="Lee H.Y."/>
            <person name="Koo N."/>
            <person name="Hong Y."/>
            <person name="Kim R.W."/>
            <person name="Kang W.H."/>
            <person name="Huh J.H."/>
            <person name="Kang B.C."/>
            <person name="Yang T.J."/>
            <person name="Lee Y.H."/>
            <person name="Bennetzen J.L."/>
            <person name="Choi D."/>
        </authorList>
    </citation>
    <scope>NUCLEOTIDE SEQUENCE [LARGE SCALE GENOMIC DNA]</scope>
    <source>
        <strain evidence="5">cv. PBC81</strain>
    </source>
</reference>
<reference evidence="5" key="2">
    <citation type="journal article" date="2017" name="J. Anim. Genet.">
        <title>Multiple reference genome sequences of hot pepper reveal the massive evolution of plant disease resistance genes by retroduplication.</title>
        <authorList>
            <person name="Kim S."/>
            <person name="Park J."/>
            <person name="Yeom S.-I."/>
            <person name="Kim Y.-M."/>
            <person name="Seo E."/>
            <person name="Kim K.-T."/>
            <person name="Kim M.-S."/>
            <person name="Lee J.M."/>
            <person name="Cheong K."/>
            <person name="Shin H.-S."/>
            <person name="Kim S.-B."/>
            <person name="Han K."/>
            <person name="Lee J."/>
            <person name="Park M."/>
            <person name="Lee H.-A."/>
            <person name="Lee H.-Y."/>
            <person name="Lee Y."/>
            <person name="Oh S."/>
            <person name="Lee J.H."/>
            <person name="Choi E."/>
            <person name="Choi E."/>
            <person name="Lee S.E."/>
            <person name="Jeon J."/>
            <person name="Kim H."/>
            <person name="Choi G."/>
            <person name="Song H."/>
            <person name="Lee J."/>
            <person name="Lee S.-C."/>
            <person name="Kwon J.-K."/>
            <person name="Lee H.-Y."/>
            <person name="Koo N."/>
            <person name="Hong Y."/>
            <person name="Kim R.W."/>
            <person name="Kang W.-H."/>
            <person name="Huh J.H."/>
            <person name="Kang B.-C."/>
            <person name="Yang T.-J."/>
            <person name="Lee Y.-H."/>
            <person name="Bennetzen J.L."/>
            <person name="Choi D."/>
        </authorList>
    </citation>
    <scope>NUCLEOTIDE SEQUENCE [LARGE SCALE GENOMIC DNA]</scope>
    <source>
        <strain evidence="5">cv. PBC81</strain>
    </source>
</reference>
<evidence type="ECO:0000256" key="1">
    <source>
        <dbReference type="SAM" id="Coils"/>
    </source>
</evidence>
<accession>A0A2G2WVM3</accession>
<sequence>MLRGLVCLSLTYTLISVAIEASSQWRKVQDRLETDERCSRLEKIDFLEIFQEYIRDLESEEEEQRKLRMEELRKTERKNRDEFRKLMEEHVAAGILNAKTNWRDYSINIKDFAAYLVVSSNTSGSTTKDLFTDVMDELEK</sequence>
<protein>
    <submittedName>
        <fullName evidence="4">Pre-mRNA-processing protein 40A</fullName>
    </submittedName>
</protein>
<feature type="signal peptide" evidence="2">
    <location>
        <begin position="1"/>
        <end position="16"/>
    </location>
</feature>
<dbReference type="OrthoDB" id="187617at2759"/>
<evidence type="ECO:0000313" key="4">
    <source>
        <dbReference type="EMBL" id="PHT49230.1"/>
    </source>
</evidence>
<name>A0A2G2WVM3_CAPBA</name>
<organism evidence="4 5">
    <name type="scientific">Capsicum baccatum</name>
    <name type="common">Peruvian pepper</name>
    <dbReference type="NCBI Taxonomy" id="33114"/>
    <lineage>
        <taxon>Eukaryota</taxon>
        <taxon>Viridiplantae</taxon>
        <taxon>Streptophyta</taxon>
        <taxon>Embryophyta</taxon>
        <taxon>Tracheophyta</taxon>
        <taxon>Spermatophyta</taxon>
        <taxon>Magnoliopsida</taxon>
        <taxon>eudicotyledons</taxon>
        <taxon>Gunneridae</taxon>
        <taxon>Pentapetalae</taxon>
        <taxon>asterids</taxon>
        <taxon>lamiids</taxon>
        <taxon>Solanales</taxon>
        <taxon>Solanaceae</taxon>
        <taxon>Solanoideae</taxon>
        <taxon>Capsiceae</taxon>
        <taxon>Capsicum</taxon>
    </lineage>
</organism>
<proteinExistence type="predicted"/>
<feature type="coiled-coil region" evidence="1">
    <location>
        <begin position="50"/>
        <end position="89"/>
    </location>
</feature>
<dbReference type="PANTHER" id="PTHR11864">
    <property type="entry name" value="PRE-MRNA-PROCESSING PROTEIN PRP40"/>
    <property type="match status" value="1"/>
</dbReference>
<keyword evidence="5" id="KW-1185">Reference proteome</keyword>
<dbReference type="GO" id="GO:0005685">
    <property type="term" value="C:U1 snRNP"/>
    <property type="evidence" value="ECO:0007669"/>
    <property type="project" value="TreeGrafter"/>
</dbReference>
<dbReference type="InterPro" id="IPR036517">
    <property type="entry name" value="FF_domain_sf"/>
</dbReference>
<evidence type="ECO:0000256" key="2">
    <source>
        <dbReference type="SAM" id="SignalP"/>
    </source>
</evidence>
<comment type="caution">
    <text evidence="4">The sequence shown here is derived from an EMBL/GenBank/DDBJ whole genome shotgun (WGS) entry which is preliminary data.</text>
</comment>
<dbReference type="PANTHER" id="PTHR11864:SF0">
    <property type="entry name" value="PRP40 PRE-MRNA PROCESSING FACTOR 40 HOMOLOG A (YEAST)"/>
    <property type="match status" value="1"/>
</dbReference>
<keyword evidence="2" id="KW-0732">Signal</keyword>
<dbReference type="Proteomes" id="UP000224567">
    <property type="component" value="Unassembled WGS sequence"/>
</dbReference>
<evidence type="ECO:0000259" key="3">
    <source>
        <dbReference type="Pfam" id="PF01846"/>
    </source>
</evidence>
<dbReference type="InterPro" id="IPR039726">
    <property type="entry name" value="Prp40-like"/>
</dbReference>
<feature type="chain" id="PRO_5013632908" evidence="2">
    <location>
        <begin position="17"/>
        <end position="140"/>
    </location>
</feature>
<feature type="domain" description="FF" evidence="3">
    <location>
        <begin position="78"/>
        <end position="133"/>
    </location>
</feature>
<dbReference type="GO" id="GO:0071004">
    <property type="term" value="C:U2-type prespliceosome"/>
    <property type="evidence" value="ECO:0007669"/>
    <property type="project" value="TreeGrafter"/>
</dbReference>
<dbReference type="SUPFAM" id="SSF81698">
    <property type="entry name" value="FF domain"/>
    <property type="match status" value="2"/>
</dbReference>
<dbReference type="GO" id="GO:0003723">
    <property type="term" value="F:RNA binding"/>
    <property type="evidence" value="ECO:0007669"/>
    <property type="project" value="TreeGrafter"/>
</dbReference>